<gene>
    <name evidence="2" type="ORF">EB796_018369</name>
</gene>
<keyword evidence="3" id="KW-1185">Reference proteome</keyword>
<dbReference type="EMBL" id="VXIV02002731">
    <property type="protein sequence ID" value="KAF6023322.1"/>
    <property type="molecule type" value="Genomic_DNA"/>
</dbReference>
<feature type="region of interest" description="Disordered" evidence="1">
    <location>
        <begin position="153"/>
        <end position="189"/>
    </location>
</feature>
<comment type="caution">
    <text evidence="2">The sequence shown here is derived from an EMBL/GenBank/DDBJ whole genome shotgun (WGS) entry which is preliminary data.</text>
</comment>
<proteinExistence type="predicted"/>
<evidence type="ECO:0000313" key="3">
    <source>
        <dbReference type="Proteomes" id="UP000593567"/>
    </source>
</evidence>
<feature type="compositionally biased region" description="Basic and acidic residues" evidence="1">
    <location>
        <begin position="1"/>
        <end position="23"/>
    </location>
</feature>
<organism evidence="2 3">
    <name type="scientific">Bugula neritina</name>
    <name type="common">Brown bryozoan</name>
    <name type="synonym">Sertularia neritina</name>
    <dbReference type="NCBI Taxonomy" id="10212"/>
    <lineage>
        <taxon>Eukaryota</taxon>
        <taxon>Metazoa</taxon>
        <taxon>Spiralia</taxon>
        <taxon>Lophotrochozoa</taxon>
        <taxon>Bryozoa</taxon>
        <taxon>Gymnolaemata</taxon>
        <taxon>Cheilostomatida</taxon>
        <taxon>Flustrina</taxon>
        <taxon>Buguloidea</taxon>
        <taxon>Bugulidae</taxon>
        <taxon>Bugula</taxon>
    </lineage>
</organism>
<dbReference type="AlphaFoldDB" id="A0A7J7JAP8"/>
<feature type="region of interest" description="Disordered" evidence="1">
    <location>
        <begin position="1"/>
        <end position="48"/>
    </location>
</feature>
<dbReference type="Proteomes" id="UP000593567">
    <property type="component" value="Unassembled WGS sequence"/>
</dbReference>
<evidence type="ECO:0000256" key="1">
    <source>
        <dbReference type="SAM" id="MobiDB-lite"/>
    </source>
</evidence>
<reference evidence="2" key="1">
    <citation type="submission" date="2020-06" db="EMBL/GenBank/DDBJ databases">
        <title>Draft genome of Bugula neritina, a colonial animal packing powerful symbionts and potential medicines.</title>
        <authorList>
            <person name="Rayko M."/>
        </authorList>
    </citation>
    <scope>NUCLEOTIDE SEQUENCE [LARGE SCALE GENOMIC DNA]</scope>
    <source>
        <strain evidence="2">Kwan_BN1</strain>
    </source>
</reference>
<feature type="compositionally biased region" description="Basic and acidic residues" evidence="1">
    <location>
        <begin position="177"/>
        <end position="189"/>
    </location>
</feature>
<accession>A0A7J7JAP8</accession>
<name>A0A7J7JAP8_BUGNE</name>
<sequence length="280" mass="31518">MSKYTEYRSKEDTAADKREELPHHANPVSVSPSAIKISHNPSRRSSAKPYVQINDSPLLHEENFGNTATAAVDQNLIMNSDTLPDHPPNTQPNYDMGAKFPVRPMTAVQSAPTEHTNQSLLLDEDVLRNALGDNSLVAFFNVMEAMSRRRQMKKYKSRPVSAPNITTNDDSIDSDEDIRGGDNSEYVDKESSHEVLLSLEQRVSNFHKKMLQNKSDDKVRVADMKRCNIQRLSPPVAGGTVFVRLRPCSSKPSDGDDLSDHHNHVRRYILPKLNTFQPNQ</sequence>
<evidence type="ECO:0000313" key="2">
    <source>
        <dbReference type="EMBL" id="KAF6023322.1"/>
    </source>
</evidence>
<protein>
    <submittedName>
        <fullName evidence="2">Uncharacterized protein</fullName>
    </submittedName>
</protein>